<reference evidence="1 2" key="2">
    <citation type="submission" date="2013-03" db="EMBL/GenBank/DDBJ databases">
        <title>The Genome Sequence of Enterococcus casseliflavus EC20 (899205).</title>
        <authorList>
            <consortium name="The Broad Institute Genomics Platform"/>
            <consortium name="The Broad Institute Genome Sequencing Center for Infectious Disease"/>
            <person name="Russ C."/>
            <person name="Feldgarden M."/>
            <person name="Gilmore M."/>
            <person name="Manson J."/>
            <person name="Palmer K."/>
            <person name="Carniol K."/>
            <person name="Walker B."/>
            <person name="Young S.K."/>
            <person name="Zeng Q."/>
            <person name="Gargeya S."/>
            <person name="Fitzgerald M."/>
            <person name="Haas B."/>
            <person name="Abouelleil A."/>
            <person name="Allen A.W."/>
            <person name="Alvarado L."/>
            <person name="Arachchi H.M."/>
            <person name="Berlin A.M."/>
            <person name="Chapman S.B."/>
            <person name="Gainer-Dewar J."/>
            <person name="Goldberg J."/>
            <person name="Griggs A."/>
            <person name="Gujja S."/>
            <person name="Hansen M."/>
            <person name="Howarth C."/>
            <person name="Imamovic A."/>
            <person name="Ireland A."/>
            <person name="Larimer J."/>
            <person name="McCowan C."/>
            <person name="Murphy C."/>
            <person name="Pearson M."/>
            <person name="Poon T.W."/>
            <person name="Priest M."/>
            <person name="Roberts A."/>
            <person name="Saif S."/>
            <person name="Shea T."/>
            <person name="Sisk P."/>
            <person name="Sykes S."/>
            <person name="Wortman J."/>
            <person name="Nusbaum C."/>
            <person name="Birren B."/>
        </authorList>
    </citation>
    <scope>NUCLEOTIDE SEQUENCE [LARGE SCALE GENOMIC DNA]</scope>
    <source>
        <strain evidence="1 2">EC20</strain>
    </source>
</reference>
<gene>
    <name evidence="1" type="ORF">ECBG_04270</name>
</gene>
<keyword evidence="2" id="KW-1185">Reference proteome</keyword>
<dbReference type="GeneID" id="15143686"/>
<sequence>MEILNLHQKVDLKKINIIPTAEQFLFTYTKRTGELNQPVHIDYLNFHINFIIRRHTFST</sequence>
<dbReference type="HOGENOM" id="CLU_2953147_0_0_9"/>
<dbReference type="Proteomes" id="UP000012675">
    <property type="component" value="Chromosome"/>
</dbReference>
<reference evidence="1 2" key="1">
    <citation type="submission" date="2009-02" db="EMBL/GenBank/DDBJ databases">
        <authorList>
            <consortium name="The Broad Institute Genome Sequencing Platform"/>
            <person name="Feldgarden M."/>
            <person name="Young S.K."/>
            <person name="Kodira C.D."/>
            <person name="Zeng Q."/>
            <person name="Koehrsen M."/>
            <person name="Alvarado L."/>
            <person name="Berlin A."/>
            <person name="Borenstein D."/>
            <person name="Chen Z."/>
            <person name="Engels R."/>
            <person name="Freedman E."/>
            <person name="Gellesch M."/>
            <person name="Goldberg J."/>
            <person name="Griggs A."/>
            <person name="Gujja S."/>
            <person name="Heiman D."/>
            <person name="Hepburn T."/>
            <person name="Howarth C."/>
            <person name="Jen D."/>
            <person name="Larson L."/>
            <person name="Lewis B."/>
            <person name="Mehta T."/>
            <person name="Park D."/>
            <person name="Pearson M."/>
            <person name="Roberts A."/>
            <person name="Saif S."/>
            <person name="Shea T."/>
            <person name="Shenoy N."/>
            <person name="Sisk P."/>
            <person name="Stolte C."/>
            <person name="Sykes S."/>
            <person name="Walk T."/>
            <person name="White J."/>
            <person name="Yandava C."/>
            <person name="Gilmore M."/>
            <person name="Manson J."/>
            <person name="Palmer K."/>
            <person name="Carniol K."/>
            <person name="Lander E."/>
            <person name="Nusbaum C."/>
            <person name="Galagan J."/>
            <person name="Birren B."/>
        </authorList>
    </citation>
    <scope>NUCLEOTIDE SEQUENCE [LARGE SCALE GENOMIC DNA]</scope>
    <source>
        <strain evidence="1 2">EC20</strain>
    </source>
</reference>
<dbReference type="KEGG" id="ecas:ECBG_04270"/>
<evidence type="ECO:0000313" key="2">
    <source>
        <dbReference type="Proteomes" id="UP000012675"/>
    </source>
</evidence>
<protein>
    <submittedName>
        <fullName evidence="1">Uncharacterized protein</fullName>
    </submittedName>
</protein>
<dbReference type="AlphaFoldDB" id="M9T8T0"/>
<dbReference type="EMBL" id="CP004856">
    <property type="protein sequence ID" value="AGJ01223.1"/>
    <property type="molecule type" value="Genomic_DNA"/>
</dbReference>
<proteinExistence type="predicted"/>
<dbReference type="RefSeq" id="WP_015510603.1">
    <property type="nucleotide sequence ID" value="NC_020995.1"/>
</dbReference>
<evidence type="ECO:0000313" key="1">
    <source>
        <dbReference type="EMBL" id="AGJ01223.1"/>
    </source>
</evidence>
<organism evidence="1 2">
    <name type="scientific">Enterococcus casseliflavus EC20</name>
    <dbReference type="NCBI Taxonomy" id="565655"/>
    <lineage>
        <taxon>Bacteria</taxon>
        <taxon>Bacillati</taxon>
        <taxon>Bacillota</taxon>
        <taxon>Bacilli</taxon>
        <taxon>Lactobacillales</taxon>
        <taxon>Enterococcaceae</taxon>
        <taxon>Enterococcus</taxon>
    </lineage>
</organism>
<accession>M9T8T0</accession>
<name>M9T8T0_ENTCA</name>